<evidence type="ECO:0000313" key="4">
    <source>
        <dbReference type="Proteomes" id="UP000240608"/>
    </source>
</evidence>
<evidence type="ECO:0008006" key="6">
    <source>
        <dbReference type="Google" id="ProtNLM"/>
    </source>
</evidence>
<feature type="chain" id="PRO_5015507010" description="DUF4412 domain-containing protein" evidence="1">
    <location>
        <begin position="24"/>
        <end position="181"/>
    </location>
</feature>
<keyword evidence="1" id="KW-0732">Signal</keyword>
<dbReference type="RefSeq" id="WP_188460809.1">
    <property type="nucleotide sequence ID" value="NZ_BAABHU010000003.1"/>
</dbReference>
<reference evidence="2" key="4">
    <citation type="submission" date="2024-05" db="EMBL/GenBank/DDBJ databases">
        <authorList>
            <person name="Sun Q."/>
            <person name="Zhou Y."/>
        </authorList>
    </citation>
    <scope>NUCLEOTIDE SEQUENCE</scope>
    <source>
        <strain evidence="2">CGMCC 1.10832</strain>
    </source>
</reference>
<dbReference type="Proteomes" id="UP000240608">
    <property type="component" value="Unassembled WGS sequence"/>
</dbReference>
<reference evidence="5" key="3">
    <citation type="journal article" date="2019" name="Int. J. Syst. Evol. Microbiol.">
        <title>The Global Catalogue of Microorganisms (GCM) 10K type strain sequencing project: providing services to taxonomists for standard genome sequencing and annotation.</title>
        <authorList>
            <consortium name="The Broad Institute Genomics Platform"/>
            <consortium name="The Broad Institute Genome Sequencing Center for Infectious Disease"/>
            <person name="Wu L."/>
            <person name="Ma J."/>
        </authorList>
    </citation>
    <scope>NUCLEOTIDE SEQUENCE [LARGE SCALE GENOMIC DNA]</scope>
    <source>
        <strain evidence="5">CGMCC 1.10832</strain>
    </source>
</reference>
<evidence type="ECO:0000313" key="5">
    <source>
        <dbReference type="Proteomes" id="UP000636010"/>
    </source>
</evidence>
<protein>
    <recommendedName>
        <fullName evidence="6">DUF4412 domain-containing protein</fullName>
    </recommendedName>
</protein>
<keyword evidence="5" id="KW-1185">Reference proteome</keyword>
<gene>
    <name evidence="3" type="ORF">C9994_08140</name>
    <name evidence="2" type="ORF">GCM10011506_09820</name>
</gene>
<dbReference type="EMBL" id="BMEC01000003">
    <property type="protein sequence ID" value="GGC26442.1"/>
    <property type="molecule type" value="Genomic_DNA"/>
</dbReference>
<comment type="caution">
    <text evidence="3">The sequence shown here is derived from an EMBL/GenBank/DDBJ whole genome shotgun (WGS) entry which is preliminary data.</text>
</comment>
<evidence type="ECO:0000313" key="2">
    <source>
        <dbReference type="EMBL" id="GGC26442.1"/>
    </source>
</evidence>
<organism evidence="3 4">
    <name type="scientific">Marivirga lumbricoides</name>
    <dbReference type="NCBI Taxonomy" id="1046115"/>
    <lineage>
        <taxon>Bacteria</taxon>
        <taxon>Pseudomonadati</taxon>
        <taxon>Bacteroidota</taxon>
        <taxon>Cytophagia</taxon>
        <taxon>Cytophagales</taxon>
        <taxon>Marivirgaceae</taxon>
        <taxon>Marivirga</taxon>
    </lineage>
</organism>
<dbReference type="EMBL" id="PYVU01000059">
    <property type="protein sequence ID" value="PTB96255.1"/>
    <property type="molecule type" value="Genomic_DNA"/>
</dbReference>
<dbReference type="Proteomes" id="UP000636010">
    <property type="component" value="Unassembled WGS sequence"/>
</dbReference>
<sequence length="181" mass="20314">MKKILLIAAFSIALLSCSSQVDLAIDNPTMNPVIVKIDTLAVEIPAREVVWVEMGKGKHTVTTEDNNTVEYDFQKSLYMINPTLSQYLEYQEIYGRPSPFDQQINSNSEQTVNFLGMEMTGNYKVYDKLITPVTWDCGPREALPETIEIEEGESSVVLTKLLDPIEFIELVQAADSESNAE</sequence>
<name>A0A2T4DR21_9BACT</name>
<dbReference type="AlphaFoldDB" id="A0A2T4DR21"/>
<dbReference type="PROSITE" id="PS51257">
    <property type="entry name" value="PROKAR_LIPOPROTEIN"/>
    <property type="match status" value="1"/>
</dbReference>
<evidence type="ECO:0000256" key="1">
    <source>
        <dbReference type="SAM" id="SignalP"/>
    </source>
</evidence>
<reference evidence="2" key="1">
    <citation type="journal article" date="2014" name="Int. J. Syst. Evol. Microbiol.">
        <title>Complete genome of a new Firmicutes species belonging to the dominant human colonic microbiota ('Ruminococcus bicirculans') reveals two chromosomes and a selective capacity to utilize plant glucans.</title>
        <authorList>
            <consortium name="NISC Comparative Sequencing Program"/>
            <person name="Wegmann U."/>
            <person name="Louis P."/>
            <person name="Goesmann A."/>
            <person name="Henrissat B."/>
            <person name="Duncan S.H."/>
            <person name="Flint H.J."/>
        </authorList>
    </citation>
    <scope>NUCLEOTIDE SEQUENCE</scope>
    <source>
        <strain evidence="2">CGMCC 1.10832</strain>
    </source>
</reference>
<evidence type="ECO:0000313" key="3">
    <source>
        <dbReference type="EMBL" id="PTB96255.1"/>
    </source>
</evidence>
<proteinExistence type="predicted"/>
<reference evidence="3 4" key="2">
    <citation type="submission" date="2018-03" db="EMBL/GenBank/DDBJ databases">
        <title>Cross-interface Injection: A General Nanoliter Liquid Handling Method Applied to Single Cells Genome Amplification Automated Nanoliter Liquid Handling Applied to Single Cell Multiple Displacement Amplification.</title>
        <authorList>
            <person name="Yun J."/>
            <person name="Xu P."/>
            <person name="Xu J."/>
            <person name="Dai X."/>
            <person name="Wang Y."/>
            <person name="Zheng X."/>
            <person name="Cao C."/>
            <person name="Yi Q."/>
            <person name="Zhu Y."/>
            <person name="Wang L."/>
            <person name="Dong Z."/>
            <person name="Huang Y."/>
            <person name="Huang L."/>
            <person name="Du W."/>
        </authorList>
    </citation>
    <scope>NUCLEOTIDE SEQUENCE [LARGE SCALE GENOMIC DNA]</scope>
    <source>
        <strain evidence="3 4">Z-D1-2</strain>
    </source>
</reference>
<feature type="signal peptide" evidence="1">
    <location>
        <begin position="1"/>
        <end position="23"/>
    </location>
</feature>
<accession>A0A2T4DR21</accession>